<name>A0A6A3CM59_HIBSY</name>
<evidence type="ECO:0000256" key="2">
    <source>
        <dbReference type="SAM" id="Phobius"/>
    </source>
</evidence>
<keyword evidence="2" id="KW-0472">Membrane</keyword>
<gene>
    <name evidence="3" type="ORF">F3Y22_tig00004360pilonHSYRG00004</name>
</gene>
<accession>A0A6A3CM59</accession>
<evidence type="ECO:0000313" key="4">
    <source>
        <dbReference type="Proteomes" id="UP000436088"/>
    </source>
</evidence>
<keyword evidence="2" id="KW-1133">Transmembrane helix</keyword>
<protein>
    <submittedName>
        <fullName evidence="3">Uncharacterized protein</fullName>
    </submittedName>
</protein>
<evidence type="ECO:0000313" key="3">
    <source>
        <dbReference type="EMBL" id="KAE8728441.1"/>
    </source>
</evidence>
<sequence>METLLVAEHRNQYCSRVNPHGPAGFGSSSSRNFRGINCCTFQPGAGLLPTPFKYSSTPLTKQLSSPKSPSPFADGTRSNTTRNSLLFLSMTTEALERISILMRSLVKVLCTLSFGLDLHIPIHHLRALCRCVKRTMSFDLPDADPVVDVYPTAKSAPSSLLGSLALLLWNFLIMLILRLRRCVAF</sequence>
<organism evidence="3 4">
    <name type="scientific">Hibiscus syriacus</name>
    <name type="common">Rose of Sharon</name>
    <dbReference type="NCBI Taxonomy" id="106335"/>
    <lineage>
        <taxon>Eukaryota</taxon>
        <taxon>Viridiplantae</taxon>
        <taxon>Streptophyta</taxon>
        <taxon>Embryophyta</taxon>
        <taxon>Tracheophyta</taxon>
        <taxon>Spermatophyta</taxon>
        <taxon>Magnoliopsida</taxon>
        <taxon>eudicotyledons</taxon>
        <taxon>Gunneridae</taxon>
        <taxon>Pentapetalae</taxon>
        <taxon>rosids</taxon>
        <taxon>malvids</taxon>
        <taxon>Malvales</taxon>
        <taxon>Malvaceae</taxon>
        <taxon>Malvoideae</taxon>
        <taxon>Hibiscus</taxon>
    </lineage>
</organism>
<dbReference type="PANTHER" id="PTHR35306:SF1">
    <property type="entry name" value="VQ DOMAIN-CONTAINING PROTEIN"/>
    <property type="match status" value="1"/>
</dbReference>
<dbReference type="EMBL" id="VEPZ02000261">
    <property type="protein sequence ID" value="KAE8728441.1"/>
    <property type="molecule type" value="Genomic_DNA"/>
</dbReference>
<keyword evidence="2" id="KW-0812">Transmembrane</keyword>
<feature type="transmembrane region" description="Helical" evidence="2">
    <location>
        <begin position="160"/>
        <end position="179"/>
    </location>
</feature>
<reference evidence="3" key="1">
    <citation type="submission" date="2019-09" db="EMBL/GenBank/DDBJ databases">
        <title>Draft genome information of white flower Hibiscus syriacus.</title>
        <authorList>
            <person name="Kim Y.-M."/>
        </authorList>
    </citation>
    <scope>NUCLEOTIDE SEQUENCE [LARGE SCALE GENOMIC DNA]</scope>
    <source>
        <strain evidence="3">YM2019G1</strain>
    </source>
</reference>
<evidence type="ECO:0000256" key="1">
    <source>
        <dbReference type="SAM" id="MobiDB-lite"/>
    </source>
</evidence>
<comment type="caution">
    <text evidence="3">The sequence shown here is derived from an EMBL/GenBank/DDBJ whole genome shotgun (WGS) entry which is preliminary data.</text>
</comment>
<proteinExistence type="predicted"/>
<dbReference type="PANTHER" id="PTHR35306">
    <property type="entry name" value="BNAA03G57290D PROTEIN"/>
    <property type="match status" value="1"/>
</dbReference>
<feature type="region of interest" description="Disordered" evidence="1">
    <location>
        <begin position="58"/>
        <end position="77"/>
    </location>
</feature>
<dbReference type="AlphaFoldDB" id="A0A6A3CM59"/>
<dbReference type="Proteomes" id="UP000436088">
    <property type="component" value="Unassembled WGS sequence"/>
</dbReference>
<feature type="compositionally biased region" description="Polar residues" evidence="1">
    <location>
        <begin position="58"/>
        <end position="67"/>
    </location>
</feature>
<keyword evidence="4" id="KW-1185">Reference proteome</keyword>